<dbReference type="InterPro" id="IPR002523">
    <property type="entry name" value="MgTranspt_CorA/ZnTranspt_ZntB"/>
</dbReference>
<name>M2ZXS5_PSEFD</name>
<feature type="transmembrane region" description="Helical" evidence="6">
    <location>
        <begin position="182"/>
        <end position="202"/>
    </location>
</feature>
<evidence type="ECO:0000256" key="5">
    <source>
        <dbReference type="SAM" id="Coils"/>
    </source>
</evidence>
<dbReference type="VEuPathDB" id="FungiDB:MYCFIDRAFT_212752"/>
<sequence length="270" mass="30807">MAISMLKFIVADWLILIKYMATMLSLIEWSFERPTDSRGDIIAGMENQLRKLSPWRRNFVYYETMIAESIAQLFPSEFEKSSDPTNIDCKIDGLKLSGLHALYADFKNVERLMKEAKSRLQSMEIKFSSAISFADSRRADSSMKQNRSLGRITILATVFLPLNFASSFLSMSPDFSANTDTFWLFFALGIPLTLIVVVFVLITRHGTESLTNALLQPWRRGMSSETPSKESMESHQAAGIRRATTIPWSTGANERHTRSWSQPFRDRAYM</sequence>
<dbReference type="STRING" id="383855.M2ZXS5"/>
<evidence type="ECO:0000313" key="7">
    <source>
        <dbReference type="EMBL" id="EME76916.1"/>
    </source>
</evidence>
<comment type="subcellular location">
    <subcellularLocation>
        <location evidence="1">Membrane</location>
        <topology evidence="1">Multi-pass membrane protein</topology>
    </subcellularLocation>
</comment>
<dbReference type="HOGENOM" id="CLU_1031066_0_0_1"/>
<proteinExistence type="predicted"/>
<organism evidence="7 8">
    <name type="scientific">Pseudocercospora fijiensis (strain CIRAD86)</name>
    <name type="common">Black leaf streak disease fungus</name>
    <name type="synonym">Mycosphaerella fijiensis</name>
    <dbReference type="NCBI Taxonomy" id="383855"/>
    <lineage>
        <taxon>Eukaryota</taxon>
        <taxon>Fungi</taxon>
        <taxon>Dikarya</taxon>
        <taxon>Ascomycota</taxon>
        <taxon>Pezizomycotina</taxon>
        <taxon>Dothideomycetes</taxon>
        <taxon>Dothideomycetidae</taxon>
        <taxon>Mycosphaerellales</taxon>
        <taxon>Mycosphaerellaceae</taxon>
        <taxon>Pseudocercospora</taxon>
    </lineage>
</organism>
<evidence type="ECO:0000256" key="1">
    <source>
        <dbReference type="ARBA" id="ARBA00004141"/>
    </source>
</evidence>
<dbReference type="GO" id="GO:0046873">
    <property type="term" value="F:metal ion transmembrane transporter activity"/>
    <property type="evidence" value="ECO:0007669"/>
    <property type="project" value="InterPro"/>
</dbReference>
<dbReference type="AlphaFoldDB" id="M2ZXS5"/>
<dbReference type="Proteomes" id="UP000016932">
    <property type="component" value="Unassembled WGS sequence"/>
</dbReference>
<dbReference type="EMBL" id="KB446573">
    <property type="protein sequence ID" value="EME76916.1"/>
    <property type="molecule type" value="Genomic_DNA"/>
</dbReference>
<keyword evidence="2 6" id="KW-0812">Transmembrane</keyword>
<dbReference type="KEGG" id="pfj:MYCFIDRAFT_212752"/>
<feature type="transmembrane region" description="Helical" evidence="6">
    <location>
        <begin position="152"/>
        <end position="170"/>
    </location>
</feature>
<dbReference type="InterPro" id="IPR045863">
    <property type="entry name" value="CorA_TM1_TM2"/>
</dbReference>
<reference evidence="7 8" key="1">
    <citation type="journal article" date="2012" name="PLoS Pathog.">
        <title>Diverse lifestyles and strategies of plant pathogenesis encoded in the genomes of eighteen Dothideomycetes fungi.</title>
        <authorList>
            <person name="Ohm R.A."/>
            <person name="Feau N."/>
            <person name="Henrissat B."/>
            <person name="Schoch C.L."/>
            <person name="Horwitz B.A."/>
            <person name="Barry K.W."/>
            <person name="Condon B.J."/>
            <person name="Copeland A.C."/>
            <person name="Dhillon B."/>
            <person name="Glaser F."/>
            <person name="Hesse C.N."/>
            <person name="Kosti I."/>
            <person name="LaButti K."/>
            <person name="Lindquist E.A."/>
            <person name="Lucas S."/>
            <person name="Salamov A.A."/>
            <person name="Bradshaw R.E."/>
            <person name="Ciuffetti L."/>
            <person name="Hamelin R.C."/>
            <person name="Kema G.H.J."/>
            <person name="Lawrence C."/>
            <person name="Scott J.A."/>
            <person name="Spatafora J.W."/>
            <person name="Turgeon B.G."/>
            <person name="de Wit P.J.G.M."/>
            <person name="Zhong S."/>
            <person name="Goodwin S.B."/>
            <person name="Grigoriev I.V."/>
        </authorList>
    </citation>
    <scope>NUCLEOTIDE SEQUENCE [LARGE SCALE GENOMIC DNA]</scope>
    <source>
        <strain evidence="7 8">CIRAD86</strain>
    </source>
</reference>
<gene>
    <name evidence="7" type="ORF">MYCFIDRAFT_212752</name>
</gene>
<accession>M2ZXS5</accession>
<dbReference type="eggNOG" id="ENOG502SJAE">
    <property type="taxonomic scope" value="Eukaryota"/>
</dbReference>
<dbReference type="SUPFAM" id="SSF144083">
    <property type="entry name" value="Magnesium transport protein CorA, transmembrane region"/>
    <property type="match status" value="1"/>
</dbReference>
<keyword evidence="8" id="KW-1185">Reference proteome</keyword>
<evidence type="ECO:0000256" key="6">
    <source>
        <dbReference type="SAM" id="Phobius"/>
    </source>
</evidence>
<dbReference type="Gene3D" id="1.20.58.340">
    <property type="entry name" value="Magnesium transport protein CorA, transmembrane region"/>
    <property type="match status" value="1"/>
</dbReference>
<dbReference type="GO" id="GO:0016020">
    <property type="term" value="C:membrane"/>
    <property type="evidence" value="ECO:0007669"/>
    <property type="project" value="UniProtKB-SubCell"/>
</dbReference>
<dbReference type="Pfam" id="PF01544">
    <property type="entry name" value="CorA"/>
    <property type="match status" value="1"/>
</dbReference>
<feature type="coiled-coil region" evidence="5">
    <location>
        <begin position="99"/>
        <end position="126"/>
    </location>
</feature>
<evidence type="ECO:0000313" key="8">
    <source>
        <dbReference type="Proteomes" id="UP000016932"/>
    </source>
</evidence>
<protein>
    <submittedName>
        <fullName evidence="7">Uncharacterized protein</fullName>
    </submittedName>
</protein>
<keyword evidence="5" id="KW-0175">Coiled coil</keyword>
<evidence type="ECO:0000256" key="3">
    <source>
        <dbReference type="ARBA" id="ARBA00022989"/>
    </source>
</evidence>
<evidence type="ECO:0000256" key="2">
    <source>
        <dbReference type="ARBA" id="ARBA00022692"/>
    </source>
</evidence>
<dbReference type="GeneID" id="19337820"/>
<keyword evidence="4 6" id="KW-0472">Membrane</keyword>
<dbReference type="RefSeq" id="XP_007932552.1">
    <property type="nucleotide sequence ID" value="XM_007934361.1"/>
</dbReference>
<keyword evidence="3 6" id="KW-1133">Transmembrane helix</keyword>
<evidence type="ECO:0000256" key="4">
    <source>
        <dbReference type="ARBA" id="ARBA00023136"/>
    </source>
</evidence>
<dbReference type="OrthoDB" id="3231000at2759"/>